<keyword evidence="3" id="KW-1185">Reference proteome</keyword>
<name>A0A1J1IQR9_9DIPT</name>
<protein>
    <submittedName>
        <fullName evidence="2">CLUMA_CG015684, isoform A</fullName>
    </submittedName>
</protein>
<dbReference type="AlphaFoldDB" id="A0A1J1IQR9"/>
<gene>
    <name evidence="2" type="ORF">CLUMA_CG015684</name>
</gene>
<keyword evidence="1" id="KW-0732">Signal</keyword>
<dbReference type="Proteomes" id="UP000183832">
    <property type="component" value="Unassembled WGS sequence"/>
</dbReference>
<evidence type="ECO:0000313" key="2">
    <source>
        <dbReference type="EMBL" id="CRL02090.1"/>
    </source>
</evidence>
<dbReference type="EMBL" id="CVRI01000057">
    <property type="protein sequence ID" value="CRL02090.1"/>
    <property type="molecule type" value="Genomic_DNA"/>
</dbReference>
<accession>A0A1J1IQR9</accession>
<evidence type="ECO:0000256" key="1">
    <source>
        <dbReference type="SAM" id="SignalP"/>
    </source>
</evidence>
<sequence length="68" mass="7526">MTQIIPALTQNSKLLVINLLHLALTLAPTVHVNDLSLPFGNCQCFFRPMVDLIALSPCCATWVETFNL</sequence>
<feature type="signal peptide" evidence="1">
    <location>
        <begin position="1"/>
        <end position="27"/>
    </location>
</feature>
<evidence type="ECO:0000313" key="3">
    <source>
        <dbReference type="Proteomes" id="UP000183832"/>
    </source>
</evidence>
<feature type="chain" id="PRO_5013176126" evidence="1">
    <location>
        <begin position="28"/>
        <end position="68"/>
    </location>
</feature>
<reference evidence="2 3" key="1">
    <citation type="submission" date="2015-04" db="EMBL/GenBank/DDBJ databases">
        <authorList>
            <person name="Syromyatnikov M.Y."/>
            <person name="Popov V.N."/>
        </authorList>
    </citation>
    <scope>NUCLEOTIDE SEQUENCE [LARGE SCALE GENOMIC DNA]</scope>
</reference>
<organism evidence="2 3">
    <name type="scientific">Clunio marinus</name>
    <dbReference type="NCBI Taxonomy" id="568069"/>
    <lineage>
        <taxon>Eukaryota</taxon>
        <taxon>Metazoa</taxon>
        <taxon>Ecdysozoa</taxon>
        <taxon>Arthropoda</taxon>
        <taxon>Hexapoda</taxon>
        <taxon>Insecta</taxon>
        <taxon>Pterygota</taxon>
        <taxon>Neoptera</taxon>
        <taxon>Endopterygota</taxon>
        <taxon>Diptera</taxon>
        <taxon>Nematocera</taxon>
        <taxon>Chironomoidea</taxon>
        <taxon>Chironomidae</taxon>
        <taxon>Clunio</taxon>
    </lineage>
</organism>
<proteinExistence type="predicted"/>